<dbReference type="Pfam" id="PF13185">
    <property type="entry name" value="GAF_2"/>
    <property type="match status" value="1"/>
</dbReference>
<dbReference type="Pfam" id="PF03861">
    <property type="entry name" value="ANTAR"/>
    <property type="match status" value="1"/>
</dbReference>
<evidence type="ECO:0000256" key="3">
    <source>
        <dbReference type="ARBA" id="ARBA00023015"/>
    </source>
</evidence>
<dbReference type="EMBL" id="JBHSRD010000003">
    <property type="protein sequence ID" value="MFC6006707.1"/>
    <property type="molecule type" value="Genomic_DNA"/>
</dbReference>
<dbReference type="InterPro" id="IPR011006">
    <property type="entry name" value="CheY-like_superfamily"/>
</dbReference>
<keyword evidence="1" id="KW-0808">Transferase</keyword>
<keyword evidence="3" id="KW-0805">Transcription regulation</keyword>
<protein>
    <submittedName>
        <fullName evidence="6">GAF and ANTAR domain-containing protein</fullName>
    </submittedName>
</protein>
<dbReference type="SMART" id="SM00065">
    <property type="entry name" value="GAF"/>
    <property type="match status" value="1"/>
</dbReference>
<dbReference type="SUPFAM" id="SSF55781">
    <property type="entry name" value="GAF domain-like"/>
    <property type="match status" value="1"/>
</dbReference>
<dbReference type="SUPFAM" id="SSF52172">
    <property type="entry name" value="CheY-like"/>
    <property type="match status" value="1"/>
</dbReference>
<dbReference type="PIRSF" id="PIRSF036625">
    <property type="entry name" value="GAF_ANTAR"/>
    <property type="match status" value="1"/>
</dbReference>
<evidence type="ECO:0000256" key="1">
    <source>
        <dbReference type="ARBA" id="ARBA00022679"/>
    </source>
</evidence>
<feature type="domain" description="ANTAR" evidence="5">
    <location>
        <begin position="160"/>
        <end position="221"/>
    </location>
</feature>
<evidence type="ECO:0000259" key="5">
    <source>
        <dbReference type="PROSITE" id="PS50921"/>
    </source>
</evidence>
<accession>A0ABW1JBN7</accession>
<dbReference type="InterPro" id="IPR003018">
    <property type="entry name" value="GAF"/>
</dbReference>
<keyword evidence="2" id="KW-0418">Kinase</keyword>
<name>A0ABW1JBN7_9ACTN</name>
<evidence type="ECO:0000256" key="2">
    <source>
        <dbReference type="ARBA" id="ARBA00022777"/>
    </source>
</evidence>
<reference evidence="7" key="1">
    <citation type="journal article" date="2019" name="Int. J. Syst. Evol. Microbiol.">
        <title>The Global Catalogue of Microorganisms (GCM) 10K type strain sequencing project: providing services to taxonomists for standard genome sequencing and annotation.</title>
        <authorList>
            <consortium name="The Broad Institute Genomics Platform"/>
            <consortium name="The Broad Institute Genome Sequencing Center for Infectious Disease"/>
            <person name="Wu L."/>
            <person name="Ma J."/>
        </authorList>
    </citation>
    <scope>NUCLEOTIDE SEQUENCE [LARGE SCALE GENOMIC DNA]</scope>
    <source>
        <strain evidence="7">KACC 14249</strain>
    </source>
</reference>
<evidence type="ECO:0000313" key="6">
    <source>
        <dbReference type="EMBL" id="MFC6006707.1"/>
    </source>
</evidence>
<dbReference type="Gene3D" id="3.30.450.40">
    <property type="match status" value="1"/>
</dbReference>
<dbReference type="PROSITE" id="PS50921">
    <property type="entry name" value="ANTAR"/>
    <property type="match status" value="1"/>
</dbReference>
<evidence type="ECO:0000313" key="7">
    <source>
        <dbReference type="Proteomes" id="UP001596189"/>
    </source>
</evidence>
<comment type="caution">
    <text evidence="6">The sequence shown here is derived from an EMBL/GenBank/DDBJ whole genome shotgun (WGS) entry which is preliminary data.</text>
</comment>
<evidence type="ECO:0000256" key="4">
    <source>
        <dbReference type="ARBA" id="ARBA00023163"/>
    </source>
</evidence>
<dbReference type="Gene3D" id="1.10.10.10">
    <property type="entry name" value="Winged helix-like DNA-binding domain superfamily/Winged helix DNA-binding domain"/>
    <property type="match status" value="1"/>
</dbReference>
<dbReference type="InterPro" id="IPR012074">
    <property type="entry name" value="GAF_ANTAR"/>
</dbReference>
<organism evidence="6 7">
    <name type="scientific">Angustibacter luteus</name>
    <dbReference type="NCBI Taxonomy" id="658456"/>
    <lineage>
        <taxon>Bacteria</taxon>
        <taxon>Bacillati</taxon>
        <taxon>Actinomycetota</taxon>
        <taxon>Actinomycetes</taxon>
        <taxon>Kineosporiales</taxon>
        <taxon>Kineosporiaceae</taxon>
    </lineage>
</organism>
<keyword evidence="7" id="KW-1185">Reference proteome</keyword>
<dbReference type="SMART" id="SM01012">
    <property type="entry name" value="ANTAR"/>
    <property type="match status" value="1"/>
</dbReference>
<dbReference type="InterPro" id="IPR036388">
    <property type="entry name" value="WH-like_DNA-bd_sf"/>
</dbReference>
<keyword evidence="4" id="KW-0804">Transcription</keyword>
<proteinExistence type="predicted"/>
<dbReference type="Proteomes" id="UP001596189">
    <property type="component" value="Unassembled WGS sequence"/>
</dbReference>
<dbReference type="InterPro" id="IPR005561">
    <property type="entry name" value="ANTAR"/>
</dbReference>
<gene>
    <name evidence="6" type="ORF">ACFQDO_06135</name>
</gene>
<sequence length="250" mass="27181">MSAKPQDAHAFAKVSQQLLAGDDPQAVLRAVVDLAVHTIGPCDYAGISLRHGGGLVDTPAMTDPIVGEADSLQYQLGQGPCLDALSLAESYVIQDLHVEDRWPRWAPGAAALGLRSVLSVRLQTADRVVGGLNLYSAKPYAFTEDDVVTGHIYAIHASTAIRQTQDKHGLRIALTTRHQIGIAQGLLMAHYDIDEDAAFEVLRRISSHHNVKLRDVAAAVQDHRGRMRELAWLTSRDEGPAPRPEPRRAS</sequence>
<dbReference type="RefSeq" id="WP_345718184.1">
    <property type="nucleotide sequence ID" value="NZ_BAABFP010000008.1"/>
</dbReference>
<dbReference type="InterPro" id="IPR029016">
    <property type="entry name" value="GAF-like_dom_sf"/>
</dbReference>